<evidence type="ECO:0000313" key="7">
    <source>
        <dbReference type="WBParaSite" id="maker-uti_cns_0000877-snap-gene-0.4-mRNA-1"/>
    </source>
</evidence>
<dbReference type="SUPFAM" id="SSF54695">
    <property type="entry name" value="POZ domain"/>
    <property type="match status" value="1"/>
</dbReference>
<dbReference type="InterPro" id="IPR000210">
    <property type="entry name" value="BTB/POZ_dom"/>
</dbReference>
<evidence type="ECO:0000256" key="3">
    <source>
        <dbReference type="ARBA" id="ARBA00010846"/>
    </source>
</evidence>
<accession>A0A1I8G5Y1</accession>
<dbReference type="InterPro" id="IPR008974">
    <property type="entry name" value="TRAF-like"/>
</dbReference>
<keyword evidence="4" id="KW-0833">Ubl conjugation pathway</keyword>
<dbReference type="Gene3D" id="3.30.710.10">
    <property type="entry name" value="Potassium Channel Kv1.1, Chain A"/>
    <property type="match status" value="1"/>
</dbReference>
<evidence type="ECO:0000256" key="1">
    <source>
        <dbReference type="ARBA" id="ARBA00004123"/>
    </source>
</evidence>
<sequence length="362" mass="41263">MPEKETCFDTQCITDHRLYSVRFKWTISNWDYVSMLGSGDKLSSSPFWSPEKPEIKCCMNLYPDGIDRDARGYLSLFLEVKEVNGVSISETTCQIPSKFDLILLEKRNNDVEMEVQFGKKHLQHMFNKEENDWGFKRFVEKGKLRGTSLSVICNLDFILKGEYQHVCSSAVAAPSGDNLACLAEDMSSLLEDHTFADISIGIGETVFRAHKTVLAARSSVFKAMFAHRCKESSSNRVDICDTSPETWRHVMRFLYTGNMGVEHRVEDLAEILKVADKYEVNSLKAACADLLARQICFNNFEEILLLAHMHKAAGLKQACCQFMKHSAQRVVCKPEWEELQKSWPDLTSEVLTQVIRRSKKSS</sequence>
<dbReference type="Proteomes" id="UP000095280">
    <property type="component" value="Unplaced"/>
</dbReference>
<dbReference type="SMART" id="SM00225">
    <property type="entry name" value="BTB"/>
    <property type="match status" value="1"/>
</dbReference>
<dbReference type="GO" id="GO:0005634">
    <property type="term" value="C:nucleus"/>
    <property type="evidence" value="ECO:0007669"/>
    <property type="project" value="UniProtKB-SubCell"/>
</dbReference>
<name>A0A1I8G5Y1_9PLAT</name>
<evidence type="ECO:0000256" key="5">
    <source>
        <dbReference type="ARBA" id="ARBA00023242"/>
    </source>
</evidence>
<dbReference type="Pfam" id="PF24570">
    <property type="entry name" value="BACK_BPM_SPOP"/>
    <property type="match status" value="1"/>
</dbReference>
<dbReference type="PANTHER" id="PTHR24413">
    <property type="entry name" value="SPECKLE-TYPE POZ PROTEIN"/>
    <property type="match status" value="1"/>
</dbReference>
<dbReference type="InterPro" id="IPR002083">
    <property type="entry name" value="MATH/TRAF_dom"/>
</dbReference>
<dbReference type="WBParaSite" id="maker-uti_cns_0000877-snap-gene-0.4-mRNA-1">
    <property type="protein sequence ID" value="maker-uti_cns_0000877-snap-gene-0.4-mRNA-1"/>
    <property type="gene ID" value="maker-uti_cns_0000877-snap-gene-0.4"/>
</dbReference>
<dbReference type="OrthoDB" id="19132at2759"/>
<protein>
    <submittedName>
        <fullName evidence="7">BTB domain-containing protein</fullName>
    </submittedName>
</protein>
<comment type="pathway">
    <text evidence="2">Protein modification; protein ubiquitination.</text>
</comment>
<dbReference type="PROSITE" id="PS50144">
    <property type="entry name" value="MATH"/>
    <property type="match status" value="1"/>
</dbReference>
<keyword evidence="5" id="KW-0539">Nucleus</keyword>
<evidence type="ECO:0000256" key="2">
    <source>
        <dbReference type="ARBA" id="ARBA00004906"/>
    </source>
</evidence>
<dbReference type="Pfam" id="PF22486">
    <property type="entry name" value="MATH_2"/>
    <property type="match status" value="1"/>
</dbReference>
<dbReference type="FunFam" id="3.30.710.10:FF:000159">
    <property type="entry name" value="Speckle-type POZ protein B"/>
    <property type="match status" value="1"/>
</dbReference>
<dbReference type="SUPFAM" id="SSF49599">
    <property type="entry name" value="TRAF domain-like"/>
    <property type="match status" value="1"/>
</dbReference>
<evidence type="ECO:0000256" key="4">
    <source>
        <dbReference type="ARBA" id="ARBA00022786"/>
    </source>
</evidence>
<evidence type="ECO:0000313" key="6">
    <source>
        <dbReference type="Proteomes" id="UP000095280"/>
    </source>
</evidence>
<dbReference type="InterPro" id="IPR056423">
    <property type="entry name" value="BACK_BPM_SPOP"/>
</dbReference>
<dbReference type="Gene3D" id="2.60.210.10">
    <property type="entry name" value="Apoptosis, Tumor Necrosis Factor Receptor Associated Protein 2, Chain A"/>
    <property type="match status" value="1"/>
</dbReference>
<comment type="subcellular location">
    <subcellularLocation>
        <location evidence="1">Nucleus</location>
    </subcellularLocation>
</comment>
<dbReference type="AlphaFoldDB" id="A0A1I8G5Y1"/>
<keyword evidence="6" id="KW-1185">Reference proteome</keyword>
<reference evidence="7" key="1">
    <citation type="submission" date="2016-11" db="UniProtKB">
        <authorList>
            <consortium name="WormBaseParasite"/>
        </authorList>
    </citation>
    <scope>IDENTIFICATION</scope>
</reference>
<dbReference type="PROSITE" id="PS50097">
    <property type="entry name" value="BTB"/>
    <property type="match status" value="1"/>
</dbReference>
<dbReference type="GO" id="GO:0030163">
    <property type="term" value="P:protein catabolic process"/>
    <property type="evidence" value="ECO:0007669"/>
    <property type="project" value="UniProtKB-ARBA"/>
</dbReference>
<proteinExistence type="inferred from homology"/>
<dbReference type="Gene3D" id="1.25.40.420">
    <property type="match status" value="1"/>
</dbReference>
<dbReference type="STRING" id="282301.A0A1I8G5Y1"/>
<dbReference type="InterPro" id="IPR011333">
    <property type="entry name" value="SKP1/BTB/POZ_sf"/>
</dbReference>
<dbReference type="Pfam" id="PF00651">
    <property type="entry name" value="BTB"/>
    <property type="match status" value="1"/>
</dbReference>
<comment type="similarity">
    <text evidence="3">Belongs to the Tdpoz family.</text>
</comment>
<organism evidence="6 7">
    <name type="scientific">Macrostomum lignano</name>
    <dbReference type="NCBI Taxonomy" id="282301"/>
    <lineage>
        <taxon>Eukaryota</taxon>
        <taxon>Metazoa</taxon>
        <taxon>Spiralia</taxon>
        <taxon>Lophotrochozoa</taxon>
        <taxon>Platyhelminthes</taxon>
        <taxon>Rhabditophora</taxon>
        <taxon>Macrostomorpha</taxon>
        <taxon>Macrostomida</taxon>
        <taxon>Macrostomidae</taxon>
        <taxon>Macrostomum</taxon>
    </lineage>
</organism>